<dbReference type="EMBL" id="KZ825845">
    <property type="protein sequence ID" value="PYH95959.1"/>
    <property type="molecule type" value="Genomic_DNA"/>
</dbReference>
<feature type="compositionally biased region" description="Basic and acidic residues" evidence="1">
    <location>
        <begin position="462"/>
        <end position="478"/>
    </location>
</feature>
<feature type="domain" description="HNH nuclease" evidence="2">
    <location>
        <begin position="177"/>
        <end position="257"/>
    </location>
</feature>
<feature type="compositionally biased region" description="Acidic residues" evidence="1">
    <location>
        <begin position="384"/>
        <end position="408"/>
    </location>
</feature>
<dbReference type="OrthoDB" id="5416097at2759"/>
<sequence>MGPADELLDPRRRDLITRLSHITEESTTDSIGWACLWFADLSILEGLVETVGQNSLSVYITSLVKSSLAKNDKRTQAIRAWAVRARGTAQSSEDSGEPSEDEETDTQLTPTKKRRLTSNLRKTSKIPRWTGKQTAGPHLEASPSVTASPTNKAISLSLVKSASRAKKLCKERDDHTCILTGYSVPVEIAHIFPRSLGRKGREGFNDFWTVLQSFWTPQQVETWKEKVLGPDGVEACSNLMCLVNIAHKLWEKALFALKPLSLSEDKKQLKIQFYWLPMNKYRLKMPVTTAPNPFPHNLPSNNDKYTTGLFNFTTGTTLCSGDILTFRTCDPVGHPLPSIELLSMQWILHRVLALSGAAYATDKEVFPDADDPFGRLTTLGVYGEDSDWNSEMGVEEGEEEDEEEENKEAEDSQGLLGGGSWEELVIEDPRPKAVGNAPLENIPIGQSQSGSKTPRLPRPQHVSHENEKEQLGKEKQASEESSPLVLRFRNTNTS</sequence>
<proteinExistence type="predicted"/>
<evidence type="ECO:0000259" key="2">
    <source>
        <dbReference type="Pfam" id="PF13391"/>
    </source>
</evidence>
<dbReference type="Pfam" id="PF13391">
    <property type="entry name" value="HNH_2"/>
    <property type="match status" value="1"/>
</dbReference>
<dbReference type="AlphaFoldDB" id="A0A319DF08"/>
<protein>
    <recommendedName>
        <fullName evidence="2">HNH nuclease domain-containing protein</fullName>
    </recommendedName>
</protein>
<accession>A0A319DF08</accession>
<name>A0A319DF08_9EURO</name>
<keyword evidence="4" id="KW-1185">Reference proteome</keyword>
<organism evidence="3 4">
    <name type="scientific">Aspergillus ellipticus CBS 707.79</name>
    <dbReference type="NCBI Taxonomy" id="1448320"/>
    <lineage>
        <taxon>Eukaryota</taxon>
        <taxon>Fungi</taxon>
        <taxon>Dikarya</taxon>
        <taxon>Ascomycota</taxon>
        <taxon>Pezizomycotina</taxon>
        <taxon>Eurotiomycetes</taxon>
        <taxon>Eurotiomycetidae</taxon>
        <taxon>Eurotiales</taxon>
        <taxon>Aspergillaceae</taxon>
        <taxon>Aspergillus</taxon>
        <taxon>Aspergillus subgen. Circumdati</taxon>
    </lineage>
</organism>
<feature type="region of interest" description="Disordered" evidence="1">
    <location>
        <begin position="380"/>
        <end position="494"/>
    </location>
</feature>
<feature type="compositionally biased region" description="Acidic residues" evidence="1">
    <location>
        <begin position="94"/>
        <end position="105"/>
    </location>
</feature>
<dbReference type="InterPro" id="IPR003615">
    <property type="entry name" value="HNH_nuc"/>
</dbReference>
<evidence type="ECO:0000313" key="4">
    <source>
        <dbReference type="Proteomes" id="UP000247810"/>
    </source>
</evidence>
<feature type="region of interest" description="Disordered" evidence="1">
    <location>
        <begin position="84"/>
        <end position="147"/>
    </location>
</feature>
<dbReference type="Proteomes" id="UP000247810">
    <property type="component" value="Unassembled WGS sequence"/>
</dbReference>
<dbReference type="VEuPathDB" id="FungiDB:BO71DRAFT_482503"/>
<gene>
    <name evidence="3" type="ORF">BO71DRAFT_482503</name>
</gene>
<evidence type="ECO:0000256" key="1">
    <source>
        <dbReference type="SAM" id="MobiDB-lite"/>
    </source>
</evidence>
<evidence type="ECO:0000313" key="3">
    <source>
        <dbReference type="EMBL" id="PYH95959.1"/>
    </source>
</evidence>
<reference evidence="3 4" key="1">
    <citation type="submission" date="2018-02" db="EMBL/GenBank/DDBJ databases">
        <title>The genomes of Aspergillus section Nigri reveals drivers in fungal speciation.</title>
        <authorList>
            <consortium name="DOE Joint Genome Institute"/>
            <person name="Vesth T.C."/>
            <person name="Nybo J."/>
            <person name="Theobald S."/>
            <person name="Brandl J."/>
            <person name="Frisvad J.C."/>
            <person name="Nielsen K.F."/>
            <person name="Lyhne E.K."/>
            <person name="Kogle M.E."/>
            <person name="Kuo A."/>
            <person name="Riley R."/>
            <person name="Clum A."/>
            <person name="Nolan M."/>
            <person name="Lipzen A."/>
            <person name="Salamov A."/>
            <person name="Henrissat B."/>
            <person name="Wiebenga A."/>
            <person name="De vries R.P."/>
            <person name="Grigoriev I.V."/>
            <person name="Mortensen U.H."/>
            <person name="Andersen M.R."/>
            <person name="Baker S.E."/>
        </authorList>
    </citation>
    <scope>NUCLEOTIDE SEQUENCE [LARGE SCALE GENOMIC DNA]</scope>
    <source>
        <strain evidence="3 4">CBS 707.79</strain>
    </source>
</reference>